<feature type="transmembrane region" description="Helical" evidence="1">
    <location>
        <begin position="12"/>
        <end position="34"/>
    </location>
</feature>
<reference evidence="2" key="1">
    <citation type="journal article" date="2008" name="J. Bacteriol.">
        <title>Genetic and functional properties of the self-transmissible Yersinia enterocolitica plasmid pYE854, which mobilizes the virulence plasmid pYV.</title>
        <authorList>
            <person name="Hammerl J.A."/>
            <person name="Klein I."/>
            <person name="Lanka E."/>
            <person name="Appel B."/>
            <person name="Hertwig S."/>
        </authorList>
    </citation>
    <scope>NUCLEOTIDE SEQUENCE [LARGE SCALE GENOMIC DNA]</scope>
    <source>
        <strain evidence="2">29854</strain>
        <plasmid evidence="2">pYE854</plasmid>
    </source>
</reference>
<feature type="transmembrane region" description="Helical" evidence="1">
    <location>
        <begin position="71"/>
        <end position="92"/>
    </location>
</feature>
<sequence length="102" mass="11145">MASVFFGRYPPLSVCFFFGNGNALVSLIRSPLTISLFSTAYEMNPFPLLVGISFVLILNILPSAKDFISKILFFLSTSTIVNLSPLVPFCVVDSDSNTMPTL</sequence>
<dbReference type="EMBL" id="AM905950">
    <property type="protein sequence ID" value="CAP20131.1"/>
    <property type="molecule type" value="Genomic_DNA"/>
</dbReference>
<dbReference type="AlphaFoldDB" id="B0RKM5"/>
<accession>B0RKM5</accession>
<proteinExistence type="predicted"/>
<protein>
    <submittedName>
        <fullName evidence="2">Uncharacterized protein</fullName>
    </submittedName>
</protein>
<organism evidence="2">
    <name type="scientific">Yersinia enterocolitica</name>
    <dbReference type="NCBI Taxonomy" id="630"/>
    <lineage>
        <taxon>Bacteria</taxon>
        <taxon>Pseudomonadati</taxon>
        <taxon>Pseudomonadota</taxon>
        <taxon>Gammaproteobacteria</taxon>
        <taxon>Enterobacterales</taxon>
        <taxon>Yersiniaceae</taxon>
        <taxon>Yersinia</taxon>
    </lineage>
</organism>
<evidence type="ECO:0000313" key="2">
    <source>
        <dbReference type="EMBL" id="CAP20131.1"/>
    </source>
</evidence>
<keyword evidence="1" id="KW-1133">Transmembrane helix</keyword>
<keyword evidence="1" id="KW-0812">Transmembrane</keyword>
<geneLocation type="plasmid" evidence="2">
    <name>pYE854</name>
</geneLocation>
<name>B0RKM5_YEREN</name>
<evidence type="ECO:0000256" key="1">
    <source>
        <dbReference type="SAM" id="Phobius"/>
    </source>
</evidence>
<keyword evidence="2" id="KW-0614">Plasmid</keyword>
<feature type="transmembrane region" description="Helical" evidence="1">
    <location>
        <begin position="46"/>
        <end position="64"/>
    </location>
</feature>
<keyword evidence="1" id="KW-0472">Membrane</keyword>